<evidence type="ECO:0000256" key="9">
    <source>
        <dbReference type="ARBA" id="ARBA00023157"/>
    </source>
</evidence>
<evidence type="ECO:0000256" key="5">
    <source>
        <dbReference type="ARBA" id="ARBA00022729"/>
    </source>
</evidence>
<evidence type="ECO:0000313" key="13">
    <source>
        <dbReference type="Proteomes" id="UP001500227"/>
    </source>
</evidence>
<gene>
    <name evidence="12" type="ORF">GCM10023337_02750</name>
</gene>
<dbReference type="RefSeq" id="WP_260650679.1">
    <property type="nucleotide sequence ID" value="NZ_BAABKD010000001.1"/>
</dbReference>
<keyword evidence="5" id="KW-0732">Signal</keyword>
<dbReference type="InterPro" id="IPR016008">
    <property type="entry name" value="Amine_DH_Ltc"/>
</dbReference>
<evidence type="ECO:0000256" key="2">
    <source>
        <dbReference type="ARBA" id="ARBA00010711"/>
    </source>
</evidence>
<dbReference type="EMBL" id="BAABKD010000001">
    <property type="protein sequence ID" value="GAA5084785.1"/>
    <property type="molecule type" value="Genomic_DNA"/>
</dbReference>
<dbReference type="SUPFAM" id="SSF57561">
    <property type="entry name" value="Methylamine dehydrogenase, L chain"/>
    <property type="match status" value="1"/>
</dbReference>
<sequence>MHWLDNLGEQISRRLAHRSSRRSVLATLGKSLVATAGVLPVLPVARAANRSPGLDISEVSDEEMNSCDYWRHCAVDGFLCSCCGGTANTCPPGTTPSPISWVGTCHNPHDGKDYLVSYHDCCGKTACNRCACNTQTRERPGYEFFLHNDVNWCMANENSTFHCTTSVLIGLAKN</sequence>
<keyword evidence="7 10" id="KW-0249">Electron transport</keyword>
<proteinExistence type="inferred from homology"/>
<dbReference type="Proteomes" id="UP001500227">
    <property type="component" value="Unassembled WGS sequence"/>
</dbReference>
<keyword evidence="9" id="KW-1015">Disulfide bond</keyword>
<reference evidence="13" key="1">
    <citation type="journal article" date="2019" name="Int. J. Syst. Evol. Microbiol.">
        <title>The Global Catalogue of Microorganisms (GCM) 10K type strain sequencing project: providing services to taxonomists for standard genome sequencing and annotation.</title>
        <authorList>
            <consortium name="The Broad Institute Genomics Platform"/>
            <consortium name="The Broad Institute Genome Sequencing Center for Infectious Disease"/>
            <person name="Wu L."/>
            <person name="Ma J."/>
        </authorList>
    </citation>
    <scope>NUCLEOTIDE SEQUENCE [LARGE SCALE GENOMIC DNA]</scope>
    <source>
        <strain evidence="13">JCM 18423</strain>
    </source>
</reference>
<keyword evidence="3 10" id="KW-0813">Transport</keyword>
<evidence type="ECO:0000256" key="7">
    <source>
        <dbReference type="ARBA" id="ARBA00022982"/>
    </source>
</evidence>
<comment type="similarity">
    <text evidence="2 10">Belongs to the aromatic amine dehydrogenase light chain family.</text>
</comment>
<dbReference type="PROSITE" id="PS51318">
    <property type="entry name" value="TAT"/>
    <property type="match status" value="1"/>
</dbReference>
<dbReference type="PIRSF" id="PIRSF000192">
    <property type="entry name" value="Amine_dh_beta"/>
    <property type="match status" value="1"/>
</dbReference>
<comment type="subcellular location">
    <subcellularLocation>
        <location evidence="1 10">Periplasm</location>
    </subcellularLocation>
</comment>
<dbReference type="InterPro" id="IPR006311">
    <property type="entry name" value="TAT_signal"/>
</dbReference>
<evidence type="ECO:0000313" key="12">
    <source>
        <dbReference type="EMBL" id="GAA5084785.1"/>
    </source>
</evidence>
<keyword evidence="8 10" id="KW-0560">Oxidoreductase</keyword>
<evidence type="ECO:0000256" key="8">
    <source>
        <dbReference type="ARBA" id="ARBA00023002"/>
    </source>
</evidence>
<name>A0ABP9LWS9_9BURK</name>
<keyword evidence="6 10" id="KW-0574">Periplasm</keyword>
<evidence type="ECO:0000256" key="6">
    <source>
        <dbReference type="ARBA" id="ARBA00022764"/>
    </source>
</evidence>
<dbReference type="Gene3D" id="2.60.30.10">
    <property type="entry name" value="Methylamine/Aralkylamine dehydrogenase light chain"/>
    <property type="match status" value="1"/>
</dbReference>
<comment type="caution">
    <text evidence="12">The sequence shown here is derived from an EMBL/GenBank/DDBJ whole genome shotgun (WGS) entry which is preliminary data.</text>
</comment>
<comment type="subunit">
    <text evidence="10">Heterotetramer of two light and two heavy chains.</text>
</comment>
<evidence type="ECO:0000256" key="3">
    <source>
        <dbReference type="ARBA" id="ARBA00022448"/>
    </source>
</evidence>
<protein>
    <recommendedName>
        <fullName evidence="11">Methylamine/Aralkylamine dehydrogenase light chain C-terminal domain-containing protein</fullName>
    </recommendedName>
</protein>
<evidence type="ECO:0000256" key="10">
    <source>
        <dbReference type="PIRNR" id="PIRNR000192"/>
    </source>
</evidence>
<accession>A0ABP9LWS9</accession>
<dbReference type="InterPro" id="IPR013504">
    <property type="entry name" value="MADH/AADH_Ltc_C_dom"/>
</dbReference>
<evidence type="ECO:0000256" key="1">
    <source>
        <dbReference type="ARBA" id="ARBA00004418"/>
    </source>
</evidence>
<keyword evidence="4" id="KW-0824">TTQ</keyword>
<evidence type="ECO:0000259" key="11">
    <source>
        <dbReference type="Pfam" id="PF02975"/>
    </source>
</evidence>
<dbReference type="Pfam" id="PF02975">
    <property type="entry name" value="Me-amine-dh_L"/>
    <property type="match status" value="1"/>
</dbReference>
<organism evidence="12 13">
    <name type="scientific">Paenalcaligenes hermetiae</name>
    <dbReference type="NCBI Taxonomy" id="1157987"/>
    <lineage>
        <taxon>Bacteria</taxon>
        <taxon>Pseudomonadati</taxon>
        <taxon>Pseudomonadota</taxon>
        <taxon>Betaproteobacteria</taxon>
        <taxon>Burkholderiales</taxon>
        <taxon>Alcaligenaceae</taxon>
        <taxon>Paenalcaligenes</taxon>
    </lineage>
</organism>
<feature type="domain" description="Methylamine/Aralkylamine dehydrogenase light chain C-terminal" evidence="11">
    <location>
        <begin position="61"/>
        <end position="170"/>
    </location>
</feature>
<dbReference type="InterPro" id="IPR036560">
    <property type="entry name" value="MADH/AADH_L_sf"/>
</dbReference>
<keyword evidence="13" id="KW-1185">Reference proteome</keyword>
<evidence type="ECO:0000256" key="4">
    <source>
        <dbReference type="ARBA" id="ARBA00022709"/>
    </source>
</evidence>